<reference evidence="2 3" key="1">
    <citation type="journal article" date="2019" name="Genome Biol. Evol.">
        <title>Day and night: Metabolic profiles and evolutionary relationships of six axenic non-marine cyanobacteria.</title>
        <authorList>
            <person name="Will S.E."/>
            <person name="Henke P."/>
            <person name="Boedeker C."/>
            <person name="Huang S."/>
            <person name="Brinkmann H."/>
            <person name="Rohde M."/>
            <person name="Jarek M."/>
            <person name="Friedl T."/>
            <person name="Seufert S."/>
            <person name="Schumacher M."/>
            <person name="Overmann J."/>
            <person name="Neumann-Schaal M."/>
            <person name="Petersen J."/>
        </authorList>
    </citation>
    <scope>NUCLEOTIDE SEQUENCE [LARGE SCALE GENOMIC DNA]</scope>
    <source>
        <strain evidence="2 3">SAG 39.79</strain>
    </source>
</reference>
<evidence type="ECO:0000313" key="2">
    <source>
        <dbReference type="EMBL" id="RUT14386.1"/>
    </source>
</evidence>
<organism evidence="2 3">
    <name type="scientific">Chroococcidiopsis cubana SAG 39.79</name>
    <dbReference type="NCBI Taxonomy" id="388085"/>
    <lineage>
        <taxon>Bacteria</taxon>
        <taxon>Bacillati</taxon>
        <taxon>Cyanobacteriota</taxon>
        <taxon>Cyanophyceae</taxon>
        <taxon>Chroococcidiopsidales</taxon>
        <taxon>Chroococcidiopsidaceae</taxon>
        <taxon>Chroococcidiopsis</taxon>
    </lineage>
</organism>
<evidence type="ECO:0000256" key="1">
    <source>
        <dbReference type="SAM" id="Phobius"/>
    </source>
</evidence>
<feature type="transmembrane region" description="Helical" evidence="1">
    <location>
        <begin position="30"/>
        <end position="51"/>
    </location>
</feature>
<dbReference type="EMBL" id="RSCK01000002">
    <property type="protein sequence ID" value="RUT14386.1"/>
    <property type="molecule type" value="Genomic_DNA"/>
</dbReference>
<keyword evidence="1" id="KW-1133">Transmembrane helix</keyword>
<accession>A0AB37USI4</accession>
<keyword evidence="1" id="KW-0812">Transmembrane</keyword>
<gene>
    <name evidence="2" type="ORF">DSM107010_04170</name>
</gene>
<evidence type="ECO:0000313" key="3">
    <source>
        <dbReference type="Proteomes" id="UP000282574"/>
    </source>
</evidence>
<dbReference type="Proteomes" id="UP000282574">
    <property type="component" value="Unassembled WGS sequence"/>
</dbReference>
<proteinExistence type="predicted"/>
<dbReference type="AlphaFoldDB" id="A0AB37USI4"/>
<name>A0AB37USI4_9CYAN</name>
<keyword evidence="3" id="KW-1185">Reference proteome</keyword>
<sequence>MVMDKTLLMILLLGLLLSFIVAPFSGLALLMIFLLVSAVLWTGWTLVSILIRGKTSDSNS</sequence>
<keyword evidence="1" id="KW-0472">Membrane</keyword>
<protein>
    <submittedName>
        <fullName evidence="2">Uncharacterized protein</fullName>
    </submittedName>
</protein>
<comment type="caution">
    <text evidence="2">The sequence shown here is derived from an EMBL/GenBank/DDBJ whole genome shotgun (WGS) entry which is preliminary data.</text>
</comment>
<feature type="transmembrane region" description="Helical" evidence="1">
    <location>
        <begin position="7"/>
        <end position="24"/>
    </location>
</feature>